<accession>A0A4P8ICZ2</accession>
<reference evidence="2 3" key="1">
    <citation type="submission" date="2019-05" db="EMBL/GenBank/DDBJ databases">
        <title>Complete genome sequencing of Anaerostipes rhamnosivorans.</title>
        <authorList>
            <person name="Bui T.P.N."/>
            <person name="de Vos W.M."/>
        </authorList>
    </citation>
    <scope>NUCLEOTIDE SEQUENCE [LARGE SCALE GENOMIC DNA]</scope>
    <source>
        <strain evidence="2 3">1y2</strain>
    </source>
</reference>
<evidence type="ECO:0000256" key="1">
    <source>
        <dbReference type="SAM" id="Phobius"/>
    </source>
</evidence>
<feature type="transmembrane region" description="Helical" evidence="1">
    <location>
        <begin position="31"/>
        <end position="52"/>
    </location>
</feature>
<dbReference type="PANTHER" id="PTHR34821:SF3">
    <property type="entry name" value="MEMBRANE PROTEIN"/>
    <property type="match status" value="1"/>
</dbReference>
<dbReference type="AlphaFoldDB" id="A0A4P8ICZ2"/>
<proteinExistence type="predicted"/>
<protein>
    <recommendedName>
        <fullName evidence="4">Integral membrane protein</fullName>
    </recommendedName>
</protein>
<organism evidence="2 3">
    <name type="scientific">Anaerostipes rhamnosivorans</name>
    <dbReference type="NCBI Taxonomy" id="1229621"/>
    <lineage>
        <taxon>Bacteria</taxon>
        <taxon>Bacillati</taxon>
        <taxon>Bacillota</taxon>
        <taxon>Clostridia</taxon>
        <taxon>Lachnospirales</taxon>
        <taxon>Lachnospiraceae</taxon>
        <taxon>Anaerostipes</taxon>
    </lineage>
</organism>
<evidence type="ECO:0000313" key="3">
    <source>
        <dbReference type="Proteomes" id="UP000298653"/>
    </source>
</evidence>
<keyword evidence="3" id="KW-1185">Reference proteome</keyword>
<dbReference type="Proteomes" id="UP000298653">
    <property type="component" value="Chromosome"/>
</dbReference>
<keyword evidence="1" id="KW-0812">Transmembrane</keyword>
<evidence type="ECO:0008006" key="4">
    <source>
        <dbReference type="Google" id="ProtNLM"/>
    </source>
</evidence>
<keyword evidence="1" id="KW-1133">Transmembrane helix</keyword>
<gene>
    <name evidence="2" type="ORF">AR1Y2_2084</name>
</gene>
<feature type="transmembrane region" description="Helical" evidence="1">
    <location>
        <begin position="125"/>
        <end position="143"/>
    </location>
</feature>
<sequence length="145" mass="15506">MIGFIIALVSGALMSIQGVFNTEVSKQTGLWTASSFVQFTGLLTCLAVWLFAERGTSFLSLAKVSPKYVLLGGIMGAGITFTVIKSIGMLGPAKSAMLIVAAQLIVSYLIEVFGLFGVEKTGFQWMKLLGVVLFVGGILIFKWKS</sequence>
<dbReference type="PANTHER" id="PTHR34821">
    <property type="entry name" value="INNER MEMBRANE PROTEIN YDCZ"/>
    <property type="match status" value="1"/>
</dbReference>
<dbReference type="EMBL" id="CP040058">
    <property type="protein sequence ID" value="QCP35538.1"/>
    <property type="molecule type" value="Genomic_DNA"/>
</dbReference>
<dbReference type="GO" id="GO:0005886">
    <property type="term" value="C:plasma membrane"/>
    <property type="evidence" value="ECO:0007669"/>
    <property type="project" value="TreeGrafter"/>
</dbReference>
<name>A0A4P8ICZ2_9FIRM</name>
<dbReference type="RefSeq" id="WP_137328890.1">
    <property type="nucleotide sequence ID" value="NZ_CP040058.1"/>
</dbReference>
<keyword evidence="1" id="KW-0472">Membrane</keyword>
<feature type="transmembrane region" description="Helical" evidence="1">
    <location>
        <begin position="96"/>
        <end position="118"/>
    </location>
</feature>
<feature type="transmembrane region" description="Helical" evidence="1">
    <location>
        <begin position="64"/>
        <end position="84"/>
    </location>
</feature>
<dbReference type="InterPro" id="IPR006750">
    <property type="entry name" value="YdcZ"/>
</dbReference>
<dbReference type="Pfam" id="PF04657">
    <property type="entry name" value="DMT_YdcZ"/>
    <property type="match status" value="1"/>
</dbReference>
<dbReference type="KEGG" id="arf:AR1Y2_2084"/>
<dbReference type="OrthoDB" id="9789346at2"/>
<evidence type="ECO:0000313" key="2">
    <source>
        <dbReference type="EMBL" id="QCP35538.1"/>
    </source>
</evidence>